<dbReference type="SUPFAM" id="SSF53335">
    <property type="entry name" value="S-adenosyl-L-methionine-dependent methyltransferases"/>
    <property type="match status" value="1"/>
</dbReference>
<dbReference type="OrthoDB" id="8564939at2"/>
<dbReference type="InterPro" id="IPR029063">
    <property type="entry name" value="SAM-dependent_MTases_sf"/>
</dbReference>
<proteinExistence type="predicted"/>
<keyword evidence="1" id="KW-0489">Methyltransferase</keyword>
<dbReference type="Pfam" id="PF13489">
    <property type="entry name" value="Methyltransf_23"/>
    <property type="match status" value="1"/>
</dbReference>
<keyword evidence="2" id="KW-1185">Reference proteome</keyword>
<reference evidence="2" key="1">
    <citation type="submission" date="2016-10" db="EMBL/GenBank/DDBJ databases">
        <authorList>
            <person name="Varghese N."/>
            <person name="Submissions S."/>
        </authorList>
    </citation>
    <scope>NUCLEOTIDE SEQUENCE [LARGE SCALE GENOMIC DNA]</scope>
    <source>
        <strain evidence="2">CBMB127</strain>
    </source>
</reference>
<evidence type="ECO:0000313" key="2">
    <source>
        <dbReference type="Proteomes" id="UP000198629"/>
    </source>
</evidence>
<dbReference type="Gene3D" id="3.40.50.150">
    <property type="entry name" value="Vaccinia Virus protein VP39"/>
    <property type="match status" value="1"/>
</dbReference>
<accession>A0A1G8ZAC4</accession>
<dbReference type="CDD" id="cd02440">
    <property type="entry name" value="AdoMet_MTases"/>
    <property type="match status" value="1"/>
</dbReference>
<dbReference type="RefSeq" id="WP_091468412.1">
    <property type="nucleotide sequence ID" value="NZ_FNFX01000001.1"/>
</dbReference>
<dbReference type="GO" id="GO:0008168">
    <property type="term" value="F:methyltransferase activity"/>
    <property type="evidence" value="ECO:0007669"/>
    <property type="project" value="UniProtKB-KW"/>
</dbReference>
<dbReference type="PANTHER" id="PTHR43861">
    <property type="entry name" value="TRANS-ACONITATE 2-METHYLTRANSFERASE-RELATED"/>
    <property type="match status" value="1"/>
</dbReference>
<keyword evidence="1" id="KW-0808">Transferase</keyword>
<dbReference type="GO" id="GO:0032259">
    <property type="term" value="P:methylation"/>
    <property type="evidence" value="ECO:0007669"/>
    <property type="project" value="UniProtKB-KW"/>
</dbReference>
<sequence>MKDSRLKRHELGFLQVADKPSPEELASYYKNTYFQNEKANYRKSYSSLELEVIALRIAQRDAQAQALYGRDDACSMLDVGCGEGFVLKHYLSKGWQVTGIDFSRAGVEQMNPDCLPFVQQGDIFQLLDAQIAAGNKYDLVWLGNVLEHVLDPLGLLHSLRQIVASNGLLVVTVPNDGNLYHESLLENGDIPQPPFWIAIPDHISYFTSESLKRAVFATGWNFLALQSDFPIDWYLAHEGSNYVADRSRGPAAHQARLRLEHLIGQAGPAAANRFYASLAEVGLGRNMIAYLQPLPESQTI</sequence>
<dbReference type="Proteomes" id="UP000198629">
    <property type="component" value="Unassembled WGS sequence"/>
</dbReference>
<protein>
    <submittedName>
        <fullName evidence="1">Methyltransferase domain-containing protein</fullName>
    </submittedName>
</protein>
<gene>
    <name evidence="1" type="ORF">SAMN05192566_0181</name>
</gene>
<dbReference type="STRING" id="492660.SAMN05192566_0181"/>
<evidence type="ECO:0000313" key="1">
    <source>
        <dbReference type="EMBL" id="SDK12009.1"/>
    </source>
</evidence>
<organism evidence="1 2">
    <name type="scientific">Methylophilus rhizosphaerae</name>
    <dbReference type="NCBI Taxonomy" id="492660"/>
    <lineage>
        <taxon>Bacteria</taxon>
        <taxon>Pseudomonadati</taxon>
        <taxon>Pseudomonadota</taxon>
        <taxon>Betaproteobacteria</taxon>
        <taxon>Nitrosomonadales</taxon>
        <taxon>Methylophilaceae</taxon>
        <taxon>Methylophilus</taxon>
    </lineage>
</organism>
<dbReference type="EMBL" id="FNFX01000001">
    <property type="protein sequence ID" value="SDK12009.1"/>
    <property type="molecule type" value="Genomic_DNA"/>
</dbReference>
<name>A0A1G8ZAC4_9PROT</name>
<dbReference type="AlphaFoldDB" id="A0A1G8ZAC4"/>